<dbReference type="GO" id="GO:0005886">
    <property type="term" value="C:plasma membrane"/>
    <property type="evidence" value="ECO:0007669"/>
    <property type="project" value="TreeGrafter"/>
</dbReference>
<dbReference type="GO" id="GO:0006633">
    <property type="term" value="P:fatty acid biosynthetic process"/>
    <property type="evidence" value="ECO:0007669"/>
    <property type="project" value="TreeGrafter"/>
</dbReference>
<dbReference type="InterPro" id="IPR025110">
    <property type="entry name" value="AMP-bd_C"/>
</dbReference>
<dbReference type="GO" id="GO:0070566">
    <property type="term" value="F:adenylyltransferase activity"/>
    <property type="evidence" value="ECO:0007669"/>
    <property type="project" value="TreeGrafter"/>
</dbReference>
<dbReference type="NCBIfam" id="NF040633">
    <property type="entry name" value="FadD32_Coryne"/>
    <property type="match status" value="1"/>
</dbReference>
<dbReference type="Proteomes" id="UP000249886">
    <property type="component" value="Unassembled WGS sequence"/>
</dbReference>
<evidence type="ECO:0000256" key="2">
    <source>
        <dbReference type="ARBA" id="ARBA00022598"/>
    </source>
</evidence>
<evidence type="ECO:0000313" key="8">
    <source>
        <dbReference type="Proteomes" id="UP000249886"/>
    </source>
</evidence>
<dbReference type="PANTHER" id="PTHR22754:SF32">
    <property type="entry name" value="DISCO-INTERACTING PROTEIN 2"/>
    <property type="match status" value="1"/>
</dbReference>
<protein>
    <submittedName>
        <fullName evidence="7">Acyl-CoA synthase</fullName>
        <ecNumber evidence="7">6.2.1.-</ecNumber>
    </submittedName>
</protein>
<dbReference type="InterPro" id="IPR042099">
    <property type="entry name" value="ANL_N_sf"/>
</dbReference>
<gene>
    <name evidence="7" type="ORF">NCTC10254_00028</name>
</gene>
<dbReference type="InterPro" id="IPR040097">
    <property type="entry name" value="FAAL/FAAC"/>
</dbReference>
<dbReference type="FunFam" id="3.40.50.12780:FF:000013">
    <property type="entry name" value="Long-chain-fatty-acid--AMP ligase FadD32"/>
    <property type="match status" value="1"/>
</dbReference>
<organism evidence="7 8">
    <name type="scientific">Corynebacterium matruchotii</name>
    <dbReference type="NCBI Taxonomy" id="43768"/>
    <lineage>
        <taxon>Bacteria</taxon>
        <taxon>Bacillati</taxon>
        <taxon>Actinomycetota</taxon>
        <taxon>Actinomycetes</taxon>
        <taxon>Mycobacteriales</taxon>
        <taxon>Corynebacteriaceae</taxon>
        <taxon>Corynebacterium</taxon>
    </lineage>
</organism>
<dbReference type="RefSeq" id="WP_005525476.1">
    <property type="nucleotide sequence ID" value="NZ_CP050134.2"/>
</dbReference>
<dbReference type="Gene3D" id="3.30.300.30">
    <property type="match status" value="1"/>
</dbReference>
<name>A0A6H9XES3_9CORY</name>
<dbReference type="EMBL" id="UARK01000001">
    <property type="protein sequence ID" value="SPW23671.1"/>
    <property type="molecule type" value="Genomic_DNA"/>
</dbReference>
<evidence type="ECO:0000259" key="6">
    <source>
        <dbReference type="Pfam" id="PF23024"/>
    </source>
</evidence>
<feature type="domain" description="AMP-binding enzyme C-terminal" evidence="6">
    <location>
        <begin position="506"/>
        <end position="613"/>
    </location>
</feature>
<dbReference type="CDD" id="cd05931">
    <property type="entry name" value="FAAL"/>
    <property type="match status" value="1"/>
</dbReference>
<sequence>MDLHAIIGQFFNEKGEITLQPEVTLAGMCEVLYQTEKAAGTTGRKTLRFWDFSQSRDGEIVEYSRDQINTRIKAVAARLQQVGTIGDRVAILANNSPEYVFAMLGAMYAGMVPVPLYDPNEPGHADHLKAVISDSAPKAVLTNARSAGAVRTFFADIPGRERPRVLSVDSLPDSLAESFTNPLENPAAQQFLAASGKLPVDLTAFLQYTSGSTRVPAGVVLTNRSILTNVLQIFTAAQLKTPLRLVTWLPLHHDMGIVLATFVTILGLNMDLMSPRDFIQQPARWVNQLHAEHEGENVYSVIPNFAMDLAMRYGLPAARTDLDLSQVDGLILGSEPVTEKSMEAFISAFAEHGLHRAAVRPSYGLAEASLLVTTPQTPNRPLINYFDREALSEGRGVVVARNEDSVSFASNGQVVRPQLLAIVDPETRAEVPDGTVGELWCYGANIAAGYLNRPEETEETFHNTLVTPLAENSRASGAPADAQWLATGDLAVIVDNEVYITGRLKDLIIIAGRNHYPQDIEYTVAHASAQIRPAAVAAFAVEGDDVEQLIILAERDLDKVEADDVDAIAAIRAAVTEAHGVVPADIRITAPDTIIRSSAGKIARRVNKKHYQEAAAD</sequence>
<keyword evidence="2 7" id="KW-0436">Ligase</keyword>
<proteinExistence type="inferred from homology"/>
<evidence type="ECO:0000313" key="7">
    <source>
        <dbReference type="EMBL" id="SPW23671.1"/>
    </source>
</evidence>
<evidence type="ECO:0000256" key="1">
    <source>
        <dbReference type="ARBA" id="ARBA00006432"/>
    </source>
</evidence>
<accession>A0A6H9XES3</accession>
<dbReference type="GO" id="GO:0016874">
    <property type="term" value="F:ligase activity"/>
    <property type="evidence" value="ECO:0007669"/>
    <property type="project" value="UniProtKB-KW"/>
</dbReference>
<dbReference type="PANTHER" id="PTHR22754">
    <property type="entry name" value="DISCO-INTERACTING PROTEIN 2 DIP2 -RELATED"/>
    <property type="match status" value="1"/>
</dbReference>
<feature type="domain" description="AMP-dependent synthetase/ligase" evidence="5">
    <location>
        <begin position="58"/>
        <end position="451"/>
    </location>
</feature>
<dbReference type="InterPro" id="IPR000873">
    <property type="entry name" value="AMP-dep_synth/lig_dom"/>
</dbReference>
<dbReference type="Gene3D" id="3.40.50.12780">
    <property type="entry name" value="N-terminal domain of ligase-like"/>
    <property type="match status" value="1"/>
</dbReference>
<evidence type="ECO:0000256" key="3">
    <source>
        <dbReference type="ARBA" id="ARBA00022832"/>
    </source>
</evidence>
<evidence type="ECO:0000256" key="4">
    <source>
        <dbReference type="ARBA" id="ARBA00023098"/>
    </source>
</evidence>
<dbReference type="GeneID" id="84573485"/>
<dbReference type="GO" id="GO:0071766">
    <property type="term" value="P:Actinobacterium-type cell wall biogenesis"/>
    <property type="evidence" value="ECO:0007669"/>
    <property type="project" value="UniProtKB-ARBA"/>
</dbReference>
<evidence type="ECO:0000259" key="5">
    <source>
        <dbReference type="Pfam" id="PF00501"/>
    </source>
</evidence>
<dbReference type="SUPFAM" id="SSF56801">
    <property type="entry name" value="Acetyl-CoA synthetase-like"/>
    <property type="match status" value="1"/>
</dbReference>
<dbReference type="InterPro" id="IPR045851">
    <property type="entry name" value="AMP-bd_C_sf"/>
</dbReference>
<dbReference type="Pfam" id="PF23024">
    <property type="entry name" value="AMP-dom_DIP2-like"/>
    <property type="match status" value="1"/>
</dbReference>
<dbReference type="AlphaFoldDB" id="A0A6H9XES3"/>
<keyword evidence="4" id="KW-0443">Lipid metabolism</keyword>
<comment type="caution">
    <text evidence="7">The sequence shown here is derived from an EMBL/GenBank/DDBJ whole genome shotgun (WGS) entry which is preliminary data.</text>
</comment>
<comment type="similarity">
    <text evidence="1">Belongs to the ATP-dependent AMP-binding enzyme family.</text>
</comment>
<keyword evidence="3" id="KW-0276">Fatty acid metabolism</keyword>
<reference evidence="7 8" key="1">
    <citation type="submission" date="2018-06" db="EMBL/GenBank/DDBJ databases">
        <authorList>
            <consortium name="Pathogen Informatics"/>
            <person name="Doyle S."/>
        </authorList>
    </citation>
    <scope>NUCLEOTIDE SEQUENCE [LARGE SCALE GENOMIC DNA]</scope>
    <source>
        <strain evidence="7 8">NCTC10254</strain>
    </source>
</reference>
<dbReference type="EC" id="6.2.1.-" evidence="7"/>
<dbReference type="Pfam" id="PF00501">
    <property type="entry name" value="AMP-binding"/>
    <property type="match status" value="1"/>
</dbReference>